<feature type="repeat" description="TPR" evidence="1">
    <location>
        <begin position="663"/>
        <end position="696"/>
    </location>
</feature>
<keyword evidence="3 4" id="KW-0812">Transmembrane</keyword>
<evidence type="ECO:0000313" key="4">
    <source>
        <dbReference type="EMBL" id="KUK67377.1"/>
    </source>
</evidence>
<dbReference type="Gene3D" id="1.25.40.10">
    <property type="entry name" value="Tetratricopeptide repeat domain"/>
    <property type="match status" value="1"/>
</dbReference>
<keyword evidence="3" id="KW-0472">Membrane</keyword>
<feature type="transmembrane region" description="Helical" evidence="3">
    <location>
        <begin position="318"/>
        <end position="337"/>
    </location>
</feature>
<sequence>MLQESTQNSRGGINISAIQKILFKGLLFLLPLTIFPFPWDWTERGMSLLILSVSTVILGLEIIKLLWGGSLSILKSSIDIGFFLILLSYLLSTIFSVDINTSLWGIDGRLGSGLIVFIAVLLVSIASRGFIKGEKDVRSLIFFFLTGFFINNLLSLFSFFGLNIWGFLPVYKDLYQAGLPLLRFGSAHILVNFISLILSLGLIGEYLIAQRGKLEFILSIIFGILSAINIWVFSINEGLVTVSVILLLLIGLLIPVLKFIRIEKETSRQLFLFALITVFIVMIPTIFLQIPNVRESVLPENLKVVTELSLGFDLSWRIFGSIIVSSFVQGFFGYGLGTYPIAYNKFKPLDTSVLVLGDSTFQSGVSEILTKVTTGGLLWFFVWLFVGFLIIRTFIKDLKDAREINDKGGAWRFLIIDISLLVLFVASFFFPFTILITFLLLTLVSIRSIIREYLQRSPEDKFILKFWAVNLDTRSNANKSLYNFNIFLTVIVSVISVSLLGVWFARAVSSVHVLRAEAYSVRENRKYQDDPESQPTLEDREEFILTMDDYYSKALSLDGNNPLYNRKKTLILLEQLNIVVEAYSQIDEEDTEKRDQYLQAVMALKSNAVEFARKTTDISPAVYANWLTRSTVYTGLVGAGFNEHIFDAINSLEKAITLNPLNYELYYTLAQVHIVKGDQDTALQYLLSVLQINPRHIPSILLVADLSKEAGDLETYAAYLQAAKVILEQEEATELDLYQEIVTALEEVDAGDVELPEDLNLEGAEGDEGLEESGEEEKTLDPDLGGL</sequence>
<dbReference type="Proteomes" id="UP000053469">
    <property type="component" value="Unassembled WGS sequence"/>
</dbReference>
<dbReference type="InterPro" id="IPR011990">
    <property type="entry name" value="TPR-like_helical_dom_sf"/>
</dbReference>
<feature type="transmembrane region" description="Helical" evidence="3">
    <location>
        <begin position="21"/>
        <end position="39"/>
    </location>
</feature>
<accession>A0A124FU39</accession>
<evidence type="ECO:0000256" key="2">
    <source>
        <dbReference type="SAM" id="MobiDB-lite"/>
    </source>
</evidence>
<dbReference type="SUPFAM" id="SSF48452">
    <property type="entry name" value="TPR-like"/>
    <property type="match status" value="1"/>
</dbReference>
<evidence type="ECO:0000256" key="1">
    <source>
        <dbReference type="PROSITE-ProRule" id="PRU00339"/>
    </source>
</evidence>
<evidence type="ECO:0000256" key="3">
    <source>
        <dbReference type="SAM" id="Phobius"/>
    </source>
</evidence>
<keyword evidence="3" id="KW-1133">Transmembrane helix</keyword>
<feature type="transmembrane region" description="Helical" evidence="3">
    <location>
        <begin position="484"/>
        <end position="505"/>
    </location>
</feature>
<feature type="transmembrane region" description="Helical" evidence="3">
    <location>
        <begin position="239"/>
        <end position="258"/>
    </location>
</feature>
<feature type="compositionally biased region" description="Acidic residues" evidence="2">
    <location>
        <begin position="752"/>
        <end position="775"/>
    </location>
</feature>
<reference evidence="5" key="1">
    <citation type="journal article" date="2015" name="MBio">
        <title>Genome-Resolved Metagenomic Analysis Reveals Roles for Candidate Phyla and Other Microbial Community Members in Biogeochemical Transformations in Oil Reservoirs.</title>
        <authorList>
            <person name="Hu P."/>
            <person name="Tom L."/>
            <person name="Singh A."/>
            <person name="Thomas B.C."/>
            <person name="Baker B.J."/>
            <person name="Piceno Y.M."/>
            <person name="Andersen G.L."/>
            <person name="Banfield J.F."/>
        </authorList>
    </citation>
    <scope>NUCLEOTIDE SEQUENCE [LARGE SCALE GENOMIC DNA]</scope>
</reference>
<dbReference type="Pfam" id="PF13431">
    <property type="entry name" value="TPR_17"/>
    <property type="match status" value="1"/>
</dbReference>
<feature type="transmembrane region" description="Helical" evidence="3">
    <location>
        <begin position="109"/>
        <end position="131"/>
    </location>
</feature>
<organism evidence="4 5">
    <name type="scientific">candidate division WS6 bacterium 36_33</name>
    <dbReference type="NCBI Taxonomy" id="1641388"/>
    <lineage>
        <taxon>Bacteria</taxon>
        <taxon>Candidatus Dojkabacteria</taxon>
    </lineage>
</organism>
<protein>
    <submittedName>
        <fullName evidence="4">Transmembrane(S)protein</fullName>
    </submittedName>
</protein>
<feature type="region of interest" description="Disordered" evidence="2">
    <location>
        <begin position="752"/>
        <end position="787"/>
    </location>
</feature>
<name>A0A124FU39_9BACT</name>
<comment type="caution">
    <text evidence="4">The sequence shown here is derived from an EMBL/GenBank/DDBJ whole genome shotgun (WGS) entry which is preliminary data.</text>
</comment>
<proteinExistence type="predicted"/>
<keyword evidence="1" id="KW-0802">TPR repeat</keyword>
<dbReference type="AlphaFoldDB" id="A0A124FU39"/>
<dbReference type="PROSITE" id="PS50005">
    <property type="entry name" value="TPR"/>
    <property type="match status" value="1"/>
</dbReference>
<evidence type="ECO:0000313" key="5">
    <source>
        <dbReference type="Proteomes" id="UP000053469"/>
    </source>
</evidence>
<dbReference type="EMBL" id="LGGI01000015">
    <property type="protein sequence ID" value="KUK67377.1"/>
    <property type="molecule type" value="Genomic_DNA"/>
</dbReference>
<feature type="transmembrane region" description="Helical" evidence="3">
    <location>
        <begin position="376"/>
        <end position="395"/>
    </location>
</feature>
<feature type="transmembrane region" description="Helical" evidence="3">
    <location>
        <begin position="78"/>
        <end position="97"/>
    </location>
</feature>
<feature type="transmembrane region" description="Helical" evidence="3">
    <location>
        <begin position="270"/>
        <end position="290"/>
    </location>
</feature>
<feature type="transmembrane region" description="Helical" evidence="3">
    <location>
        <begin position="187"/>
        <end position="209"/>
    </location>
</feature>
<gene>
    <name evidence="4" type="ORF">XD87_0165</name>
</gene>
<feature type="transmembrane region" description="Helical" evidence="3">
    <location>
        <begin position="140"/>
        <end position="167"/>
    </location>
</feature>
<dbReference type="InterPro" id="IPR019734">
    <property type="entry name" value="TPR_rpt"/>
</dbReference>
<feature type="transmembrane region" description="Helical" evidence="3">
    <location>
        <begin position="45"/>
        <end position="66"/>
    </location>
</feature>
<feature type="transmembrane region" description="Helical" evidence="3">
    <location>
        <begin position="415"/>
        <end position="446"/>
    </location>
</feature>
<feature type="transmembrane region" description="Helical" evidence="3">
    <location>
        <begin position="216"/>
        <end position="233"/>
    </location>
</feature>